<feature type="region of interest" description="Disordered" evidence="1">
    <location>
        <begin position="1362"/>
        <end position="1383"/>
    </location>
</feature>
<evidence type="ECO:0000256" key="1">
    <source>
        <dbReference type="SAM" id="MobiDB-lite"/>
    </source>
</evidence>
<keyword evidence="3" id="KW-1185">Reference proteome</keyword>
<feature type="compositionally biased region" description="Low complexity" evidence="1">
    <location>
        <begin position="144"/>
        <end position="184"/>
    </location>
</feature>
<reference evidence="2" key="1">
    <citation type="submission" date="2023-03" db="EMBL/GenBank/DDBJ databases">
        <title>Massive genome expansion in bonnet fungi (Mycena s.s.) driven by repeated elements and novel gene families across ecological guilds.</title>
        <authorList>
            <consortium name="Lawrence Berkeley National Laboratory"/>
            <person name="Harder C.B."/>
            <person name="Miyauchi S."/>
            <person name="Viragh M."/>
            <person name="Kuo A."/>
            <person name="Thoen E."/>
            <person name="Andreopoulos B."/>
            <person name="Lu D."/>
            <person name="Skrede I."/>
            <person name="Drula E."/>
            <person name="Henrissat B."/>
            <person name="Morin E."/>
            <person name="Kohler A."/>
            <person name="Barry K."/>
            <person name="LaButti K."/>
            <person name="Morin E."/>
            <person name="Salamov A."/>
            <person name="Lipzen A."/>
            <person name="Mereny Z."/>
            <person name="Hegedus B."/>
            <person name="Baldrian P."/>
            <person name="Stursova M."/>
            <person name="Weitz H."/>
            <person name="Taylor A."/>
            <person name="Grigoriev I.V."/>
            <person name="Nagy L.G."/>
            <person name="Martin F."/>
            <person name="Kauserud H."/>
        </authorList>
    </citation>
    <scope>NUCLEOTIDE SEQUENCE</scope>
    <source>
        <strain evidence="2">9144</strain>
    </source>
</reference>
<feature type="compositionally biased region" description="Basic residues" evidence="1">
    <location>
        <begin position="223"/>
        <end position="234"/>
    </location>
</feature>
<dbReference type="EMBL" id="JARJCW010000064">
    <property type="protein sequence ID" value="KAJ7200122.1"/>
    <property type="molecule type" value="Genomic_DNA"/>
</dbReference>
<protein>
    <submittedName>
        <fullName evidence="2">Uncharacterized protein</fullName>
    </submittedName>
</protein>
<organism evidence="2 3">
    <name type="scientific">Mycena pura</name>
    <dbReference type="NCBI Taxonomy" id="153505"/>
    <lineage>
        <taxon>Eukaryota</taxon>
        <taxon>Fungi</taxon>
        <taxon>Dikarya</taxon>
        <taxon>Basidiomycota</taxon>
        <taxon>Agaricomycotina</taxon>
        <taxon>Agaricomycetes</taxon>
        <taxon>Agaricomycetidae</taxon>
        <taxon>Agaricales</taxon>
        <taxon>Marasmiineae</taxon>
        <taxon>Mycenaceae</taxon>
        <taxon>Mycena</taxon>
    </lineage>
</organism>
<evidence type="ECO:0000313" key="3">
    <source>
        <dbReference type="Proteomes" id="UP001219525"/>
    </source>
</evidence>
<proteinExistence type="predicted"/>
<name>A0AAD6Y3Y6_9AGAR</name>
<sequence>MLDLTRRELVSYREFTFSPVVADPAHDPFFSLESPSLWITHEGFQLFSRRVEVREGAFDVDDLRQSELIEFRRVVRVFLFCIVHTTNLLFEIVPVALIDHTYFSLDNAHEWVRLGALAVWKLWIAPSDSHSSFVTRMCSVSRMSSPYSSRPASPSSYARSLSSPPRTHASAMSSRAASTHRSASVHGSTLTHDHSSLAPEPSAPLEPEFDVAQVKTETDPVRGRSRVKKGKGKAKARDLNSDGDGGRIQITREHRVSRIIPIDKPQSTWTVDDDTAYRVDLSAHKNLFTAGPGSKKKRSIQMILKHEDLDAWKSSGGGHKGGDATVRGFSDDPSVLVRCKRIHHHCNGVHVCELVPESLFADCERYEADEAPMLELWHHMLDANQQEATSVGRLLLRFYSRISNAKCPKEDCPGKSALVLLPMFPNQFGKSYYVGCSEAELDDALEHIYIPIPVNLDEDELRFVMQNDGHLPEGMTIEHSSTCVFSCHPSQTMEFCWYGHADGGKAKAARIIPRPCDCELIMFVPCDDENGNPPPEFTEYMALLIVRNFHNHPMHPPRKPTYAEKQKLAEVIGSIGVEGLTTQRLINRTSRPSINFTVHIFNILIDPLTNAAYAGERLGKASPGFADVRRVKDFISAQMKLKYPEGKDLPGVFYYMAHENRNIHPSKRFIHAAIQRDDFSIVVTMHPGLGKYIHETRMLCIDFTFKRVEGNVDEWRAAGFVDRYNARTTFVTIYCNSNTREAFKLLFIQLFEVVERVTGRELQLRPFRPDGNCRVIILDGEIPQAQGFGDFLLGYNDPDISGIHSRDPLELVLYSLKCCQVHFQRNISDKLPNSDSINKPKLASWTGLSTQEQFDDWHRYCGEHSDEAVQNWYQQKTGRNTFYLKTMNPVTSKITSEDWRLTPNSTNLVETEHAHLNAITDIRLPLLSSILTAQAYYNRKYDEFEQIESAAVIANRRNGIGEREKAATQRMVSKMKKKVVRRANIADYQGLVDEHEQGQAQWRASLAREKNLKASIQSLNKSRRNDAVEKVKELRAQIKVGVDERRIWVARRAEIKQDLAILRKGDLRGVAIPSTVPGNGSRSRESAPSDSDEVQAGGPSFTSSMQHDDEYAGEFNDFQIDPTSAALVPTESDPSNYLDYDMGLTEWNIHPNNLELAGLVNGTTDSETALLDNFLAQLESLSAAASAHPLPEQPAAWLPEQNTVSDVPSSLSHLPSSPSRLPSNSSAAPAAPRPPAEPLSSSKKRTSSAAGLDPNISRESTERRTSRRLREARDAPPQTDPLTTWFHETEENGRWTRLTGRQFATLHPEEFKAEYPDEVKHMSHKCDWASRTRTFLVHTRQETLRRYADKNRKNLRTSAQQRMRRLRAEPPTEEQNNAQLASRARYRKKNARSLREADAVRCANKREQQADQRRIRAEAVIRREQLVKMQPRLKPRAAALIPPSPPRRVWNPEELESPTTR</sequence>
<feature type="compositionally biased region" description="Low complexity" evidence="1">
    <location>
        <begin position="196"/>
        <end position="206"/>
    </location>
</feature>
<feature type="region of interest" description="Disordered" evidence="1">
    <location>
        <begin position="144"/>
        <end position="247"/>
    </location>
</feature>
<feature type="compositionally biased region" description="Low complexity" evidence="1">
    <location>
        <begin position="1208"/>
        <end position="1230"/>
    </location>
</feature>
<accession>A0AAD6Y3Y6</accession>
<feature type="region of interest" description="Disordered" evidence="1">
    <location>
        <begin position="1435"/>
        <end position="1461"/>
    </location>
</feature>
<dbReference type="Proteomes" id="UP001219525">
    <property type="component" value="Unassembled WGS sequence"/>
</dbReference>
<feature type="region of interest" description="Disordered" evidence="1">
    <location>
        <begin position="1203"/>
        <end position="1287"/>
    </location>
</feature>
<comment type="caution">
    <text evidence="2">The sequence shown here is derived from an EMBL/GenBank/DDBJ whole genome shotgun (WGS) entry which is preliminary data.</text>
</comment>
<evidence type="ECO:0000313" key="2">
    <source>
        <dbReference type="EMBL" id="KAJ7200122.1"/>
    </source>
</evidence>
<gene>
    <name evidence="2" type="ORF">GGX14DRAFT_572236</name>
</gene>
<feature type="region of interest" description="Disordered" evidence="1">
    <location>
        <begin position="1071"/>
        <end position="1107"/>
    </location>
</feature>
<feature type="compositionally biased region" description="Basic and acidic residues" evidence="1">
    <location>
        <begin position="1259"/>
        <end position="1274"/>
    </location>
</feature>